<evidence type="ECO:0000256" key="2">
    <source>
        <dbReference type="ARBA" id="ARBA00023163"/>
    </source>
</evidence>
<dbReference type="InterPro" id="IPR025756">
    <property type="entry name" value="Myb_CC_LHEQLE"/>
</dbReference>
<dbReference type="PANTHER" id="PTHR31499">
    <property type="entry name" value="MYB FAMILY TRANSCRIPTION FACTOR PHL11"/>
    <property type="match status" value="1"/>
</dbReference>
<dbReference type="InterPro" id="IPR001005">
    <property type="entry name" value="SANT/Myb"/>
</dbReference>
<dbReference type="InterPro" id="IPR009057">
    <property type="entry name" value="Homeodomain-like_sf"/>
</dbReference>
<feature type="compositionally biased region" description="Low complexity" evidence="4">
    <location>
        <begin position="288"/>
        <end position="312"/>
    </location>
</feature>
<dbReference type="NCBIfam" id="TIGR01557">
    <property type="entry name" value="myb_SHAQKYF"/>
    <property type="match status" value="1"/>
</dbReference>
<dbReference type="PANTHER" id="PTHR31499:SF43">
    <property type="entry name" value="MYB FAMILY TRANSCRIPTION FACTOR APL"/>
    <property type="match status" value="1"/>
</dbReference>
<evidence type="ECO:0000256" key="1">
    <source>
        <dbReference type="ARBA" id="ARBA00023015"/>
    </source>
</evidence>
<organism evidence="6 7">
    <name type="scientific">Sphagnum jensenii</name>
    <dbReference type="NCBI Taxonomy" id="128206"/>
    <lineage>
        <taxon>Eukaryota</taxon>
        <taxon>Viridiplantae</taxon>
        <taxon>Streptophyta</taxon>
        <taxon>Embryophyta</taxon>
        <taxon>Bryophyta</taxon>
        <taxon>Sphagnophytina</taxon>
        <taxon>Sphagnopsida</taxon>
        <taxon>Sphagnales</taxon>
        <taxon>Sphagnaceae</taxon>
        <taxon>Sphagnum</taxon>
    </lineage>
</organism>
<feature type="domain" description="HTH myb-type" evidence="5">
    <location>
        <begin position="53"/>
        <end position="113"/>
    </location>
</feature>
<dbReference type="InterPro" id="IPR017930">
    <property type="entry name" value="Myb_dom"/>
</dbReference>
<dbReference type="Pfam" id="PF00249">
    <property type="entry name" value="Myb_DNA-binding"/>
    <property type="match status" value="1"/>
</dbReference>
<evidence type="ECO:0000313" key="6">
    <source>
        <dbReference type="EMBL" id="CAK9862095.1"/>
    </source>
</evidence>
<proteinExistence type="predicted"/>
<evidence type="ECO:0000256" key="3">
    <source>
        <dbReference type="ARBA" id="ARBA00023242"/>
    </source>
</evidence>
<keyword evidence="7" id="KW-1185">Reference proteome</keyword>
<keyword evidence="3" id="KW-0539">Nucleus</keyword>
<name>A0ABP1AI80_9BRYO</name>
<dbReference type="SUPFAM" id="SSF46689">
    <property type="entry name" value="Homeodomain-like"/>
    <property type="match status" value="1"/>
</dbReference>
<reference evidence="6" key="1">
    <citation type="submission" date="2024-03" db="EMBL/GenBank/DDBJ databases">
        <authorList>
            <consortium name="ELIXIR-Norway"/>
            <consortium name="Elixir Norway"/>
        </authorList>
    </citation>
    <scope>NUCLEOTIDE SEQUENCE</scope>
</reference>
<dbReference type="Proteomes" id="UP001497522">
    <property type="component" value="Chromosome 12"/>
</dbReference>
<evidence type="ECO:0000256" key="4">
    <source>
        <dbReference type="SAM" id="MobiDB-lite"/>
    </source>
</evidence>
<dbReference type="EMBL" id="OZ023713">
    <property type="protein sequence ID" value="CAK9862095.1"/>
    <property type="molecule type" value="Genomic_DNA"/>
</dbReference>
<feature type="region of interest" description="Disordered" evidence="4">
    <location>
        <begin position="402"/>
        <end position="459"/>
    </location>
</feature>
<evidence type="ECO:0000313" key="7">
    <source>
        <dbReference type="Proteomes" id="UP001497522"/>
    </source>
</evidence>
<keyword evidence="1" id="KW-0805">Transcription regulation</keyword>
<feature type="region of interest" description="Disordered" evidence="4">
    <location>
        <begin position="268"/>
        <end position="368"/>
    </location>
</feature>
<keyword evidence="2" id="KW-0804">Transcription</keyword>
<dbReference type="Pfam" id="PF14379">
    <property type="entry name" value="Myb_CC_LHEQLE"/>
    <property type="match status" value="1"/>
</dbReference>
<sequence>MPQSCKEKNEKKKHLKGKQAQDVYMYIRLLIYVSRCMYLIIGTLSGDGGVTSADPKPRLRWTPELHERFVDAVMQLGGSDKATPKSVLRVMGVKGLTLYHLKSHLQKFRLGKQLHKDTTNAHDADKDGSHHVPIWDIQFLGASKQGTDFAKVIDFSSSIQITEAIRLQMEVQHRLQQQLEVQRNLQLRIEAQGKYLQSILEKAKETLAGHTSSSPGLEAAHAELTELASKVSNSDPLGGGHSFSYTSLPGITTTHHEFLQQFGADYNHHHHHPRQARSGGTSSPPPQYQQQKQQPFPHRQSRVSNSSSQKSSYLTNLTANPEDDSAGGSASGGVEQQQHHPTATMEGIGDKSSPGGRRSIVRQSNEGNSSHVFMNLESSGEASAVIVELPTTARRGGGAIQSLEEESSAGGDGSPHTTSSAASSLQGITTTTTYDHSDMRPNTTTVHQRSHQSSLATTHVKVEDSAGSLDLNHGTPGLAMQRASDLDLNTYSWER</sequence>
<dbReference type="Gene3D" id="1.10.10.60">
    <property type="entry name" value="Homeodomain-like"/>
    <property type="match status" value="1"/>
</dbReference>
<evidence type="ECO:0000259" key="5">
    <source>
        <dbReference type="PROSITE" id="PS51294"/>
    </source>
</evidence>
<protein>
    <recommendedName>
        <fullName evidence="5">HTH myb-type domain-containing protein</fullName>
    </recommendedName>
</protein>
<feature type="compositionally biased region" description="Polar residues" evidence="4">
    <location>
        <begin position="415"/>
        <end position="457"/>
    </location>
</feature>
<dbReference type="InterPro" id="IPR046955">
    <property type="entry name" value="PHR1-like"/>
</dbReference>
<dbReference type="PROSITE" id="PS51294">
    <property type="entry name" value="HTH_MYB"/>
    <property type="match status" value="1"/>
</dbReference>
<gene>
    <name evidence="6" type="ORF">CSSPJE1EN2_LOCUS5090</name>
</gene>
<accession>A0ABP1AI80</accession>
<dbReference type="InterPro" id="IPR006447">
    <property type="entry name" value="Myb_dom_plants"/>
</dbReference>